<dbReference type="PANTHER" id="PTHR23150">
    <property type="entry name" value="SULFATASE MODIFYING FACTOR 1, 2"/>
    <property type="match status" value="1"/>
</dbReference>
<accession>A0A7H0G1R1</accession>
<dbReference type="InterPro" id="IPR005532">
    <property type="entry name" value="SUMF_dom"/>
</dbReference>
<dbReference type="PANTHER" id="PTHR23150:SF35">
    <property type="entry name" value="BLL6746 PROTEIN"/>
    <property type="match status" value="1"/>
</dbReference>
<dbReference type="GO" id="GO:0120147">
    <property type="term" value="F:formylglycine-generating oxidase activity"/>
    <property type="evidence" value="ECO:0007669"/>
    <property type="project" value="TreeGrafter"/>
</dbReference>
<organism evidence="2 3">
    <name type="scientific">Agrilutibacter terrestris</name>
    <dbReference type="NCBI Taxonomy" id="2865112"/>
    <lineage>
        <taxon>Bacteria</taxon>
        <taxon>Pseudomonadati</taxon>
        <taxon>Pseudomonadota</taxon>
        <taxon>Gammaproteobacteria</taxon>
        <taxon>Lysobacterales</taxon>
        <taxon>Lysobacteraceae</taxon>
        <taxon>Agrilutibacter</taxon>
    </lineage>
</organism>
<protein>
    <submittedName>
        <fullName evidence="2">Formylglycine-generating enzyme family protein</fullName>
    </submittedName>
</protein>
<dbReference type="RefSeq" id="WP_187713660.1">
    <property type="nucleotide sequence ID" value="NZ_CP060820.1"/>
</dbReference>
<reference evidence="2 3" key="1">
    <citation type="submission" date="2020-08" db="EMBL/GenBank/DDBJ databases">
        <title>Lysobacter sp. II4 sp. nov., isolated from soil.</title>
        <authorList>
            <person name="Woo C.Y."/>
            <person name="Kim J."/>
        </authorList>
    </citation>
    <scope>NUCLEOTIDE SEQUENCE [LARGE SCALE GENOMIC DNA]</scope>
    <source>
        <strain evidence="2 3">II4</strain>
    </source>
</reference>
<dbReference type="InterPro" id="IPR042095">
    <property type="entry name" value="SUMF_sf"/>
</dbReference>
<dbReference type="Pfam" id="PF03781">
    <property type="entry name" value="FGE-sulfatase"/>
    <property type="match status" value="1"/>
</dbReference>
<keyword evidence="3" id="KW-1185">Reference proteome</keyword>
<dbReference type="InterPro" id="IPR016187">
    <property type="entry name" value="CTDL_fold"/>
</dbReference>
<dbReference type="SUPFAM" id="SSF56436">
    <property type="entry name" value="C-type lectin-like"/>
    <property type="match status" value="1"/>
</dbReference>
<name>A0A7H0G1R1_9GAMM</name>
<evidence type="ECO:0000313" key="2">
    <source>
        <dbReference type="EMBL" id="QNP42227.1"/>
    </source>
</evidence>
<gene>
    <name evidence="2" type="ORF">H8B22_13315</name>
</gene>
<evidence type="ECO:0000313" key="3">
    <source>
        <dbReference type="Proteomes" id="UP000516018"/>
    </source>
</evidence>
<dbReference type="AlphaFoldDB" id="A0A7H0G1R1"/>
<proteinExistence type="predicted"/>
<dbReference type="InterPro" id="IPR051043">
    <property type="entry name" value="Sulfatase_Mod_Factor_Kinase"/>
</dbReference>
<feature type="domain" description="Sulfatase-modifying factor enzyme-like" evidence="1">
    <location>
        <begin position="325"/>
        <end position="598"/>
    </location>
</feature>
<dbReference type="Gene3D" id="3.90.1580.10">
    <property type="entry name" value="paralog of FGE (formylglycine-generating enzyme)"/>
    <property type="match status" value="1"/>
</dbReference>
<sequence>MAACGRREKEADKAADRAPLVTIGADQSVSPVPAWQAPRVEVTAANAGALRKRAEAALKAGQLYGGTDPAAAAIPLFLALKQHAPDDARIARGLREAQLALVDEGREALAAIDEDPEELRHAHEVAAVARFLAPGDARVEAFLDRLDRADEAARANRLGELALNEARLGEKGEANGAIAYFREALRERPGDTRAQQGLAAAESALIRRAEKAADADDYDSAAYWLDAAAGVRPGFATVDDARERIAMQRVMRVNGLRDAGITELATPTAAGLRRARERLAQLLRIAAPGDPSVVELRTRIEIAAHYGLFRPGQAFTDALSNGGRGPQMVVVPHGAFRMGAPESEVGAGAEERPVRNIRFERGFAISRTEVTVGEFRRFVAATRHRARSTRRGYSTIYDARSGNFVRAGNVDWHDDYGGRPAADNMPVLHISAGDAAKYAQWLSAQTGQRYRLPSEAEFEYVLRAGGQTRYPWGDGAPPIKAGNFTGGIDISPSGRRWTNAFVGYGDRSWGPALAGSYQPNRWGVHDIAGNVSEWVEDCWHGNFRRAPRDGRPWVNPGCRTQVIRGGSWASSPAHTRSAWRQGTDVNNTSARIGFRVVRDI</sequence>
<evidence type="ECO:0000259" key="1">
    <source>
        <dbReference type="Pfam" id="PF03781"/>
    </source>
</evidence>
<dbReference type="EMBL" id="CP060820">
    <property type="protein sequence ID" value="QNP42227.1"/>
    <property type="molecule type" value="Genomic_DNA"/>
</dbReference>
<dbReference type="Proteomes" id="UP000516018">
    <property type="component" value="Chromosome"/>
</dbReference>
<dbReference type="KEGG" id="lsx:H8B22_13315"/>